<dbReference type="AlphaFoldDB" id="A0A1M5P2L5"/>
<gene>
    <name evidence="2" type="ORF">SAMN02744645_1938</name>
</gene>
<reference evidence="2 3" key="1">
    <citation type="submission" date="2016-11" db="EMBL/GenBank/DDBJ databases">
        <authorList>
            <person name="Jaros S."/>
            <person name="Januszkiewicz K."/>
            <person name="Wedrychowicz H."/>
        </authorList>
    </citation>
    <scope>NUCLEOTIDE SEQUENCE [LARGE SCALE GENOMIC DNA]</scope>
    <source>
        <strain evidence="2 3">DSM 18231</strain>
    </source>
</reference>
<proteinExistence type="predicted"/>
<evidence type="ECO:0000313" key="3">
    <source>
        <dbReference type="Proteomes" id="UP000184000"/>
    </source>
</evidence>
<evidence type="ECO:0000256" key="1">
    <source>
        <dbReference type="SAM" id="SignalP"/>
    </source>
</evidence>
<feature type="chain" id="PRO_5009912797" evidence="1">
    <location>
        <begin position="28"/>
        <end position="115"/>
    </location>
</feature>
<name>A0A1M5P2L5_9GAMM</name>
<dbReference type="EMBL" id="FQXA01000003">
    <property type="protein sequence ID" value="SHG96040.1"/>
    <property type="molecule type" value="Genomic_DNA"/>
</dbReference>
<dbReference type="Gene3D" id="2.30.30.830">
    <property type="match status" value="1"/>
</dbReference>
<organism evidence="2 3">
    <name type="scientific">Stutzerimonas xanthomarina DSM 18231</name>
    <dbReference type="NCBI Taxonomy" id="1403346"/>
    <lineage>
        <taxon>Bacteria</taxon>
        <taxon>Pseudomonadati</taxon>
        <taxon>Pseudomonadota</taxon>
        <taxon>Gammaproteobacteria</taxon>
        <taxon>Pseudomonadales</taxon>
        <taxon>Pseudomonadaceae</taxon>
        <taxon>Stutzerimonas</taxon>
    </lineage>
</organism>
<dbReference type="Proteomes" id="UP000184000">
    <property type="component" value="Unassembled WGS sequence"/>
</dbReference>
<protein>
    <submittedName>
        <fullName evidence="2">MSHA biogenesis protein MshK</fullName>
    </submittedName>
</protein>
<evidence type="ECO:0000313" key="2">
    <source>
        <dbReference type="EMBL" id="SHG96040.1"/>
    </source>
</evidence>
<feature type="signal peptide" evidence="1">
    <location>
        <begin position="1"/>
        <end position="27"/>
    </location>
</feature>
<keyword evidence="1" id="KW-0732">Signal</keyword>
<sequence>MRGGLVFKFAVKILGLASLVAAPSVLALDPTQPPAGRSVSDAPVEATSVLRLQAILRNGGRAHAVIDGQTLKVGDHFANARIAEIRAHSVVIDRQGQQQELHLSAPIIQTSRTQP</sequence>
<accession>A0A1M5P2L5</accession>